<evidence type="ECO:0000313" key="1">
    <source>
        <dbReference type="EMBL" id="NKM48669.1"/>
    </source>
</evidence>
<reference evidence="1" key="1">
    <citation type="submission" date="2019-10" db="EMBL/GenBank/DDBJ databases">
        <title>Rhizobium leguminosarum symbiovar viciae collection.</title>
        <authorList>
            <person name="Boivin S."/>
            <person name="Lepetit M."/>
        </authorList>
    </citation>
    <scope>NUCLEOTIDE SEQUENCE</scope>
    <source>
        <strain evidence="1">L143</strain>
    </source>
</reference>
<evidence type="ECO:0000313" key="2">
    <source>
        <dbReference type="Proteomes" id="UP000662259"/>
    </source>
</evidence>
<proteinExistence type="predicted"/>
<comment type="caution">
    <text evidence="1">The sequence shown here is derived from an EMBL/GenBank/DDBJ whole genome shotgun (WGS) entry which is preliminary data.</text>
</comment>
<gene>
    <name evidence="1" type="ORF">GFL91_27635</name>
</gene>
<protein>
    <submittedName>
        <fullName evidence="1">Uncharacterized protein</fullName>
    </submittedName>
</protein>
<sequence length="65" mass="7093">MAPSTACRHLLPEGRREIAATSPFLAHLSQGTSPLPVFTGVRRTGRDEWLDPAKVRARGSHSREG</sequence>
<organism evidence="1 2">
    <name type="scientific">Rhizobium leguminosarum bv. viciae</name>
    <dbReference type="NCBI Taxonomy" id="387"/>
    <lineage>
        <taxon>Bacteria</taxon>
        <taxon>Pseudomonadati</taxon>
        <taxon>Pseudomonadota</taxon>
        <taxon>Alphaproteobacteria</taxon>
        <taxon>Hyphomicrobiales</taxon>
        <taxon>Rhizobiaceae</taxon>
        <taxon>Rhizobium/Agrobacterium group</taxon>
        <taxon>Rhizobium</taxon>
    </lineage>
</organism>
<dbReference type="Proteomes" id="UP000662259">
    <property type="component" value="Unassembled WGS sequence"/>
</dbReference>
<dbReference type="EMBL" id="WIEZ01000017">
    <property type="protein sequence ID" value="NKM48669.1"/>
    <property type="molecule type" value="Genomic_DNA"/>
</dbReference>
<dbReference type="AlphaFoldDB" id="A0A8I2H0F1"/>
<accession>A0A8I2H0F1</accession>
<name>A0A8I2H0F1_RHILV</name>